<keyword evidence="4 6" id="KW-1133">Transmembrane helix</keyword>
<feature type="transmembrane region" description="Helical" evidence="6">
    <location>
        <begin position="122"/>
        <end position="140"/>
    </location>
</feature>
<name>A0A854QAN3_CRYNE</name>
<evidence type="ECO:0000256" key="1">
    <source>
        <dbReference type="ARBA" id="ARBA00004141"/>
    </source>
</evidence>
<dbReference type="PANTHER" id="PTHR31123:SF1">
    <property type="entry name" value="ACCUMULATION OF DYADS PROTEIN 2-RELATED"/>
    <property type="match status" value="1"/>
</dbReference>
<dbReference type="InterPro" id="IPR051633">
    <property type="entry name" value="AceTr"/>
</dbReference>
<evidence type="ECO:0000256" key="2">
    <source>
        <dbReference type="ARBA" id="ARBA00005587"/>
    </source>
</evidence>
<feature type="transmembrane region" description="Helical" evidence="6">
    <location>
        <begin position="271"/>
        <end position="289"/>
    </location>
</feature>
<gene>
    <name evidence="7" type="ORF">C361_04318</name>
</gene>
<dbReference type="PROSITE" id="PS01114">
    <property type="entry name" value="GPR1_FUN34_YAAH"/>
    <property type="match status" value="1"/>
</dbReference>
<evidence type="ECO:0000313" key="7">
    <source>
        <dbReference type="EMBL" id="OXG18197.1"/>
    </source>
</evidence>
<comment type="similarity">
    <text evidence="2">Belongs to the acetate uptake transporter (AceTr) (TC 2.A.96) family.</text>
</comment>
<feature type="transmembrane region" description="Helical" evidence="6">
    <location>
        <begin position="216"/>
        <end position="234"/>
    </location>
</feature>
<sequence length="307" mass="32776">MDCHKSHRTTQTSSNFPQRFQLSTFNRFFSSVKLLTLPAILSNINHSLLTMSETKLPSGHDEAVERHLTNDNASFAPSNGATGYHGTGGPMTRFITPGGHPMDTSQPAFPVFHRKFGNPAPLGLISFAATTFLLSLFNVSARGVTVHNVILGMALGYGGLCQIIVGIEEWACGNTFGATAFCSYGGFWLSFAALYIPQFEVLASYDDPAMLDSALGLYLVAWALVTFILLLACLRSSVALIAVFVFLDITFWLLAAGYLAPSTNATKAGGAFGIVTAAVAAYTGLAGMLTKDTSYFILPVGDLSRST</sequence>
<accession>A0A854QAN3</accession>
<keyword evidence="5 6" id="KW-0472">Membrane</keyword>
<dbReference type="Proteomes" id="UP000199727">
    <property type="component" value="Unassembled WGS sequence"/>
</dbReference>
<comment type="subcellular location">
    <subcellularLocation>
        <location evidence="1">Membrane</location>
        <topology evidence="1">Multi-pass membrane protein</topology>
    </subcellularLocation>
</comment>
<evidence type="ECO:0000256" key="3">
    <source>
        <dbReference type="ARBA" id="ARBA00022692"/>
    </source>
</evidence>
<evidence type="ECO:0000256" key="5">
    <source>
        <dbReference type="ARBA" id="ARBA00023136"/>
    </source>
</evidence>
<evidence type="ECO:0000256" key="6">
    <source>
        <dbReference type="SAM" id="Phobius"/>
    </source>
</evidence>
<protein>
    <submittedName>
        <fullName evidence="7">Membrane protein</fullName>
    </submittedName>
</protein>
<evidence type="ECO:0000313" key="8">
    <source>
        <dbReference type="Proteomes" id="UP000199727"/>
    </source>
</evidence>
<dbReference type="GO" id="GO:0005886">
    <property type="term" value="C:plasma membrane"/>
    <property type="evidence" value="ECO:0007669"/>
    <property type="project" value="TreeGrafter"/>
</dbReference>
<feature type="transmembrane region" description="Helical" evidence="6">
    <location>
        <begin position="239"/>
        <end position="259"/>
    </location>
</feature>
<feature type="transmembrane region" description="Helical" evidence="6">
    <location>
        <begin position="177"/>
        <end position="196"/>
    </location>
</feature>
<dbReference type="EMBL" id="AMKT01000056">
    <property type="protein sequence ID" value="OXG18197.1"/>
    <property type="molecule type" value="Genomic_DNA"/>
</dbReference>
<evidence type="ECO:0000256" key="4">
    <source>
        <dbReference type="ARBA" id="ARBA00022989"/>
    </source>
</evidence>
<comment type="caution">
    <text evidence="7">The sequence shown here is derived from an EMBL/GenBank/DDBJ whole genome shotgun (WGS) entry which is preliminary data.</text>
</comment>
<proteinExistence type="inferred from homology"/>
<dbReference type="Pfam" id="PF01184">
    <property type="entry name" value="Gpr1_Fun34_YaaH"/>
    <property type="match status" value="1"/>
</dbReference>
<feature type="transmembrane region" description="Helical" evidence="6">
    <location>
        <begin position="146"/>
        <end position="165"/>
    </location>
</feature>
<dbReference type="PANTHER" id="PTHR31123">
    <property type="entry name" value="ACCUMULATION OF DYADS PROTEIN 2-RELATED"/>
    <property type="match status" value="1"/>
</dbReference>
<dbReference type="InterPro" id="IPR047622">
    <property type="entry name" value="GPR1_FUN34_YAAH"/>
</dbReference>
<dbReference type="OrthoDB" id="3648309at2759"/>
<dbReference type="InterPro" id="IPR000791">
    <property type="entry name" value="Gpr1/Fun34/SatP-like"/>
</dbReference>
<reference evidence="7 8" key="1">
    <citation type="submission" date="2017-06" db="EMBL/GenBank/DDBJ databases">
        <title>Global population genomics of the pathogenic fungus Cryptococcus neoformans var. grubii.</title>
        <authorList>
            <person name="Cuomo C."/>
            <person name="Litvintseva A."/>
            <person name="Chen Y."/>
            <person name="Young S."/>
            <person name="Zeng Q."/>
            <person name="Chapman S."/>
            <person name="Gujja S."/>
            <person name="Saif S."/>
            <person name="Birren B."/>
        </authorList>
    </citation>
    <scope>NUCLEOTIDE SEQUENCE [LARGE SCALE GENOMIC DNA]</scope>
    <source>
        <strain evidence="7 8">Tu259-1</strain>
    </source>
</reference>
<organism evidence="7 8">
    <name type="scientific">Cryptococcus neoformans Tu259-1</name>
    <dbReference type="NCBI Taxonomy" id="1230072"/>
    <lineage>
        <taxon>Eukaryota</taxon>
        <taxon>Fungi</taxon>
        <taxon>Dikarya</taxon>
        <taxon>Basidiomycota</taxon>
        <taxon>Agaricomycotina</taxon>
        <taxon>Tremellomycetes</taxon>
        <taxon>Tremellales</taxon>
        <taxon>Cryptococcaceae</taxon>
        <taxon>Cryptococcus</taxon>
        <taxon>Cryptococcus neoformans species complex</taxon>
    </lineage>
</organism>
<dbReference type="AlphaFoldDB" id="A0A854QAN3"/>
<dbReference type="GO" id="GO:0015123">
    <property type="term" value="F:acetate transmembrane transporter activity"/>
    <property type="evidence" value="ECO:0007669"/>
    <property type="project" value="TreeGrafter"/>
</dbReference>
<dbReference type="NCBIfam" id="NF038013">
    <property type="entry name" value="AceTr_1"/>
    <property type="match status" value="1"/>
</dbReference>
<keyword evidence="3 6" id="KW-0812">Transmembrane</keyword>